<organism evidence="2 3">
    <name type="scientific">Paracoccus liaowanqingii</name>
    <dbReference type="NCBI Taxonomy" id="2560053"/>
    <lineage>
        <taxon>Bacteria</taxon>
        <taxon>Pseudomonadati</taxon>
        <taxon>Pseudomonadota</taxon>
        <taxon>Alphaproteobacteria</taxon>
        <taxon>Rhodobacterales</taxon>
        <taxon>Paracoccaceae</taxon>
        <taxon>Paracoccus</taxon>
    </lineage>
</organism>
<comment type="caution">
    <text evidence="2">The sequence shown here is derived from an EMBL/GenBank/DDBJ whole genome shotgun (WGS) entry which is preliminary data.</text>
</comment>
<dbReference type="PANTHER" id="PTHR12110">
    <property type="entry name" value="HYDROXYPYRUVATE ISOMERASE"/>
    <property type="match status" value="1"/>
</dbReference>
<evidence type="ECO:0000313" key="3">
    <source>
        <dbReference type="Proteomes" id="UP000297972"/>
    </source>
</evidence>
<protein>
    <submittedName>
        <fullName evidence="2">Sugar phosphate isomerase/epimerase</fullName>
    </submittedName>
</protein>
<dbReference type="InterPro" id="IPR036237">
    <property type="entry name" value="Xyl_isomerase-like_sf"/>
</dbReference>
<proteinExistence type="predicted"/>
<dbReference type="Gene3D" id="3.20.20.150">
    <property type="entry name" value="Divalent-metal-dependent TIM barrel enzymes"/>
    <property type="match status" value="1"/>
</dbReference>
<keyword evidence="2" id="KW-0413">Isomerase</keyword>
<evidence type="ECO:0000313" key="2">
    <source>
        <dbReference type="EMBL" id="TGN67207.1"/>
    </source>
</evidence>
<dbReference type="OrthoDB" id="9787068at2"/>
<gene>
    <name evidence="2" type="ORF">E4L95_05885</name>
</gene>
<dbReference type="InterPro" id="IPR050312">
    <property type="entry name" value="IolE/XylAMocC-like"/>
</dbReference>
<dbReference type="Proteomes" id="UP000297972">
    <property type="component" value="Unassembled WGS sequence"/>
</dbReference>
<sequence length="293" mass="32263">MTTQRQKILFHSLVAKDAPMMMDLRIARELGYDGIELSAAKMRAFLAAGWTETDLGERLQAFDIPGTGFLMDIERHGEAEASLWQDAAALFNLANVAGAKAVQVITGPVSVATVKTYSEGQPTSGYRGVLGLPRNEQMAITARNLRQLAVMAAERGLILYLEALGWCPLNTVSDQLELIDRTGRDNVKLAVDFWHCFVSGDTPERIAHIDKDAIYGVHVCDSRHFSGGIPDEASLRDVPTGGGVLKLQEWVDAVKSTGYVGWWSGELFCRRQHQDDSFMVAAEMKALLEDLIH</sequence>
<name>A0A4Z1CQC3_9RHOB</name>
<feature type="domain" description="Xylose isomerase-like TIM barrel" evidence="1">
    <location>
        <begin position="24"/>
        <end position="276"/>
    </location>
</feature>
<reference evidence="2 3" key="1">
    <citation type="submission" date="2019-03" db="EMBL/GenBank/DDBJ databases">
        <authorList>
            <person name="Li J."/>
        </authorList>
    </citation>
    <scope>NUCLEOTIDE SEQUENCE [LARGE SCALE GENOMIC DNA]</scope>
    <source>
        <strain evidence="2 3">3058</strain>
    </source>
</reference>
<dbReference type="InterPro" id="IPR013022">
    <property type="entry name" value="Xyl_isomerase-like_TIM-brl"/>
</dbReference>
<evidence type="ECO:0000259" key="1">
    <source>
        <dbReference type="Pfam" id="PF01261"/>
    </source>
</evidence>
<dbReference type="PANTHER" id="PTHR12110:SF21">
    <property type="entry name" value="XYLOSE ISOMERASE-LIKE TIM BARREL DOMAIN-CONTAINING PROTEIN"/>
    <property type="match status" value="1"/>
</dbReference>
<dbReference type="SUPFAM" id="SSF51658">
    <property type="entry name" value="Xylose isomerase-like"/>
    <property type="match status" value="1"/>
</dbReference>
<keyword evidence="3" id="KW-1185">Reference proteome</keyword>
<dbReference type="Pfam" id="PF01261">
    <property type="entry name" value="AP_endonuc_2"/>
    <property type="match status" value="1"/>
</dbReference>
<dbReference type="AlphaFoldDB" id="A0A4Z1CQC3"/>
<dbReference type="GO" id="GO:0016853">
    <property type="term" value="F:isomerase activity"/>
    <property type="evidence" value="ECO:0007669"/>
    <property type="project" value="UniProtKB-KW"/>
</dbReference>
<accession>A0A4Z1CQC3</accession>
<dbReference type="EMBL" id="SRPG01000037">
    <property type="protein sequence ID" value="TGN67207.1"/>
    <property type="molecule type" value="Genomic_DNA"/>
</dbReference>